<dbReference type="InterPro" id="IPR036527">
    <property type="entry name" value="SCP2_sterol-bd_dom_sf"/>
</dbReference>
<evidence type="ECO:0000313" key="5">
    <source>
        <dbReference type="EMBL" id="BCA31250.1"/>
    </source>
</evidence>
<dbReference type="Proteomes" id="UP000501237">
    <property type="component" value="Chromosome"/>
</dbReference>
<evidence type="ECO:0000313" key="7">
    <source>
        <dbReference type="Proteomes" id="UP000461288"/>
    </source>
</evidence>
<proteinExistence type="inferred from homology"/>
<dbReference type="InterPro" id="IPR003033">
    <property type="entry name" value="SCP2_sterol-bd_dom"/>
</dbReference>
<reference evidence="5 8" key="3">
    <citation type="journal article" date="2020" name="Microbiol. Resour. Announc.">
        <title>Complete genome sequence of Pseudomonas otitidis strain MrB4, isolated from Lake Biwa in Japan.</title>
        <authorList>
            <person name="Miyazaki K."/>
            <person name="Hase E."/>
            <person name="Maruya T."/>
        </authorList>
    </citation>
    <scope>NUCLEOTIDE SEQUENCE [LARGE SCALE GENOMIC DNA]</scope>
    <source>
        <strain evidence="5 8">MrB4</strain>
    </source>
</reference>
<reference evidence="6 7" key="2">
    <citation type="submission" date="2019-12" db="EMBL/GenBank/DDBJ databases">
        <title>Draft genome sequence of Pseudomonas otitidis recovered from a chicken carcass.</title>
        <authorList>
            <person name="Vieira T.R."/>
            <person name="Oliviera E.F.C."/>
            <person name="Silva N.M.V."/>
            <person name="Sambrano G.E."/>
            <person name="Cibulski S.P."/>
            <person name="Cardoso M.R.I."/>
        </authorList>
    </citation>
    <scope>NUCLEOTIDE SEQUENCE [LARGE SCALE GENOMIC DNA]</scope>
    <source>
        <strain evidence="6 7">25_K</strain>
    </source>
</reference>
<keyword evidence="2" id="KW-0175">Coiled coil</keyword>
<comment type="pathway">
    <text evidence="1">Cofactor biosynthesis; ubiquinone biosynthesis.</text>
</comment>
<dbReference type="InterPro" id="IPR038989">
    <property type="entry name" value="UbiJ"/>
</dbReference>
<dbReference type="HAMAP" id="MF_02215">
    <property type="entry name" value="UbiJ"/>
    <property type="match status" value="1"/>
</dbReference>
<evidence type="ECO:0000313" key="9">
    <source>
        <dbReference type="Proteomes" id="UP000515591"/>
    </source>
</evidence>
<dbReference type="GO" id="GO:0005737">
    <property type="term" value="C:cytoplasm"/>
    <property type="evidence" value="ECO:0007669"/>
    <property type="project" value="UniProtKB-SubCell"/>
</dbReference>
<keyword evidence="1" id="KW-0831">Ubiquinone biosynthesis</keyword>
<dbReference type="SUPFAM" id="SSF55718">
    <property type="entry name" value="SCP-like"/>
    <property type="match status" value="1"/>
</dbReference>
<evidence type="ECO:0000256" key="1">
    <source>
        <dbReference type="HAMAP-Rule" id="MF_02215"/>
    </source>
</evidence>
<organism evidence="5 8">
    <name type="scientific">Metapseudomonas otitidis</name>
    <dbReference type="NCBI Taxonomy" id="319939"/>
    <lineage>
        <taxon>Bacteria</taxon>
        <taxon>Pseudomonadati</taxon>
        <taxon>Pseudomonadota</taxon>
        <taxon>Gammaproteobacteria</taxon>
        <taxon>Pseudomonadales</taxon>
        <taxon>Pseudomonadaceae</taxon>
        <taxon>Metapseudomonas</taxon>
    </lineage>
</organism>
<dbReference type="UniPathway" id="UPA00232"/>
<reference evidence="4 9" key="1">
    <citation type="submission" date="2019-12" db="EMBL/GenBank/DDBJ databases">
        <title>complete genome sequences of Pseudomonas otitidis str. WP8-S17-CRE-03 isolated from wastewater treatment plant effluent.</title>
        <authorList>
            <person name="Sekizuka T."/>
            <person name="Itokawa K."/>
            <person name="Yatsu K."/>
            <person name="Inamine Y."/>
            <person name="Kuroda M."/>
        </authorList>
    </citation>
    <scope>NUCLEOTIDE SEQUENCE [LARGE SCALE GENOMIC DNA]</scope>
    <source>
        <strain evidence="4 9">WP8-S17-CRE-03</strain>
    </source>
</reference>
<evidence type="ECO:0000313" key="8">
    <source>
        <dbReference type="Proteomes" id="UP000501237"/>
    </source>
</evidence>
<comment type="function">
    <text evidence="1">Required for ubiquinone (coenzyme Q) biosynthesis. Binds hydrophobic ubiquinone biosynthetic intermediates via its SCP2 domain and is essential for the stability of the Ubi complex. May constitute a docking platform where Ubi enzymes assemble and access their SCP2-bound polyprenyl substrates.</text>
</comment>
<dbReference type="KEGG" id="poj:PtoMrB4_52270"/>
<sequence>MLTQALLAGAEHGLNRVLRLDATALPRLSRLEGKVIRIDCQAPALELYLLPGGDGLVLAAHWAAPADCTLRAPAASLLRLALSKEKTAVLHRPEVELEGDSAALMELAAVLQDLELDWEYEVSRWLGPVGTQLLAGHLRSRAGWAGQSLDSLRQNLADYLAEESRTLVGQREAEARFAELDRLKIDLDRLEARIGRLTRKSPPDA</sequence>
<protein>
    <recommendedName>
        <fullName evidence="1">Ubiquinone biosynthesis accessory factor UbiJ</fullName>
    </recommendedName>
</protein>
<dbReference type="EMBL" id="AP022642">
    <property type="protein sequence ID" value="BCA31250.1"/>
    <property type="molecule type" value="Genomic_DNA"/>
</dbReference>
<dbReference type="GO" id="GO:0006744">
    <property type="term" value="P:ubiquinone biosynthetic process"/>
    <property type="evidence" value="ECO:0007669"/>
    <property type="project" value="UniProtKB-UniRule"/>
</dbReference>
<name>A0A679GVT2_9GAMM</name>
<dbReference type="EMBL" id="WTFN01000108">
    <property type="protein sequence ID" value="MWK59649.1"/>
    <property type="molecule type" value="Genomic_DNA"/>
</dbReference>
<dbReference type="PANTHER" id="PTHR38693:SF1">
    <property type="entry name" value="UBIQUINONE BIOSYNTHESIS ACCESSORY FACTOR UBIJ"/>
    <property type="match status" value="1"/>
</dbReference>
<dbReference type="AlphaFoldDB" id="A0A679GVT2"/>
<evidence type="ECO:0000313" key="6">
    <source>
        <dbReference type="EMBL" id="MWK59649.1"/>
    </source>
</evidence>
<comment type="similarity">
    <text evidence="1">Belongs to the UbiJ family.</text>
</comment>
<dbReference type="Pfam" id="PF02036">
    <property type="entry name" value="SCP2"/>
    <property type="match status" value="1"/>
</dbReference>
<dbReference type="Proteomes" id="UP000515591">
    <property type="component" value="Chromosome"/>
</dbReference>
<dbReference type="EMBL" id="AP022213">
    <property type="protein sequence ID" value="BBT19223.1"/>
    <property type="molecule type" value="Genomic_DNA"/>
</dbReference>
<accession>A0A679GVT2</accession>
<dbReference type="PANTHER" id="PTHR38693">
    <property type="entry name" value="UBIQUINONE BIOSYNTHESIS PROTEIN UBIJ"/>
    <property type="match status" value="1"/>
</dbReference>
<evidence type="ECO:0000259" key="3">
    <source>
        <dbReference type="Pfam" id="PF02036"/>
    </source>
</evidence>
<dbReference type="Proteomes" id="UP000461288">
    <property type="component" value="Unassembled WGS sequence"/>
</dbReference>
<comment type="subcellular location">
    <subcellularLocation>
        <location evidence="1">Cytoplasm</location>
    </subcellularLocation>
</comment>
<feature type="domain" description="SCP2" evidence="3">
    <location>
        <begin position="14"/>
        <end position="112"/>
    </location>
</feature>
<evidence type="ECO:0000256" key="2">
    <source>
        <dbReference type="SAM" id="Coils"/>
    </source>
</evidence>
<dbReference type="GeneID" id="57400455"/>
<gene>
    <name evidence="1" type="primary">ubiJ</name>
    <name evidence="6" type="ORF">GO594_26985</name>
    <name evidence="5" type="ORF">PtoMrB4_52270</name>
    <name evidence="4" type="ORF">WP8S17C03_52720</name>
</gene>
<keyword evidence="1" id="KW-0963">Cytoplasm</keyword>
<feature type="coiled-coil region" evidence="2">
    <location>
        <begin position="173"/>
        <end position="200"/>
    </location>
</feature>
<evidence type="ECO:0000313" key="4">
    <source>
        <dbReference type="EMBL" id="BBT19223.1"/>
    </source>
</evidence>
<dbReference type="RefSeq" id="WP_044406672.1">
    <property type="nucleotide sequence ID" value="NZ_AP022213.1"/>
</dbReference>